<comment type="caution">
    <text evidence="9">The sequence shown here is derived from an EMBL/GenBank/DDBJ whole genome shotgun (WGS) entry which is preliminary data.</text>
</comment>
<gene>
    <name evidence="9" type="ORF">E1288_22970</name>
</gene>
<organism evidence="9 10">
    <name type="scientific">Saccharopolyspora elongata</name>
    <dbReference type="NCBI Taxonomy" id="2530387"/>
    <lineage>
        <taxon>Bacteria</taxon>
        <taxon>Bacillati</taxon>
        <taxon>Actinomycetota</taxon>
        <taxon>Actinomycetes</taxon>
        <taxon>Pseudonocardiales</taxon>
        <taxon>Pseudonocardiaceae</taxon>
        <taxon>Saccharopolyspora</taxon>
    </lineage>
</organism>
<evidence type="ECO:0000256" key="6">
    <source>
        <dbReference type="ARBA" id="ARBA00023136"/>
    </source>
</evidence>
<keyword evidence="3" id="KW-1003">Cell membrane</keyword>
<comment type="similarity">
    <text evidence="2">Belongs to the CPA3 antiporters (TC 2.A.63) subunit B family.</text>
</comment>
<name>A0A4R4YSE9_9PSEU</name>
<feature type="domain" description="Na+/H+ antiporter MnhB subunit-related protein" evidence="8">
    <location>
        <begin position="50"/>
        <end position="143"/>
    </location>
</feature>
<dbReference type="Pfam" id="PF04039">
    <property type="entry name" value="MnhB"/>
    <property type="match status" value="1"/>
</dbReference>
<evidence type="ECO:0000256" key="2">
    <source>
        <dbReference type="ARBA" id="ARBA00009425"/>
    </source>
</evidence>
<accession>A0A4R4YSE9</accession>
<evidence type="ECO:0000259" key="8">
    <source>
        <dbReference type="Pfam" id="PF04039"/>
    </source>
</evidence>
<feature type="transmembrane region" description="Helical" evidence="7">
    <location>
        <begin position="42"/>
        <end position="62"/>
    </location>
</feature>
<keyword evidence="10" id="KW-1185">Reference proteome</keyword>
<dbReference type="PANTHER" id="PTHR33932:SF4">
    <property type="entry name" value="NA(+)_H(+) ANTIPORTER SUBUNIT B"/>
    <property type="match status" value="1"/>
</dbReference>
<proteinExistence type="inferred from homology"/>
<dbReference type="AlphaFoldDB" id="A0A4R4YSE9"/>
<dbReference type="OrthoDB" id="3476978at2"/>
<dbReference type="EMBL" id="SMKW01000031">
    <property type="protein sequence ID" value="TDD48156.1"/>
    <property type="molecule type" value="Genomic_DNA"/>
</dbReference>
<dbReference type="InterPro" id="IPR050622">
    <property type="entry name" value="CPA3_antiporter_subunitB"/>
</dbReference>
<evidence type="ECO:0000313" key="9">
    <source>
        <dbReference type="EMBL" id="TDD48156.1"/>
    </source>
</evidence>
<comment type="subcellular location">
    <subcellularLocation>
        <location evidence="1">Cell membrane</location>
        <topology evidence="1">Multi-pass membrane protein</topology>
    </subcellularLocation>
</comment>
<evidence type="ECO:0000256" key="7">
    <source>
        <dbReference type="SAM" id="Phobius"/>
    </source>
</evidence>
<dbReference type="Proteomes" id="UP000294947">
    <property type="component" value="Unassembled WGS sequence"/>
</dbReference>
<reference evidence="9 10" key="1">
    <citation type="submission" date="2019-03" db="EMBL/GenBank/DDBJ databases">
        <title>Draft genome sequences of novel Actinobacteria.</title>
        <authorList>
            <person name="Sahin N."/>
            <person name="Ay H."/>
            <person name="Saygin H."/>
        </authorList>
    </citation>
    <scope>NUCLEOTIDE SEQUENCE [LARGE SCALE GENOMIC DNA]</scope>
    <source>
        <strain evidence="9 10">7K502</strain>
    </source>
</reference>
<evidence type="ECO:0000256" key="1">
    <source>
        <dbReference type="ARBA" id="ARBA00004651"/>
    </source>
</evidence>
<feature type="transmembrane region" description="Helical" evidence="7">
    <location>
        <begin position="214"/>
        <end position="235"/>
    </location>
</feature>
<sequence>MGHINVSCVAIGARDCRGTRCGQRVRRAEQVRFREQEPTVPVLPLTALAGYVLTPLVLLLGADMLVHGHLTPGGGFQSGVVLATGVHLLYIAGDLPALRRLRPLAWCYYAEALATAFPDVAGAFALAAEQMRNGAAYSAQVLGDGGSAVIPVAAPHWTATGIGLSLLSTGLAVVLAAMAVRPPPVPRVLRPLGPISRRCIDVLHEVHSGHAGDYVAWLLLGVTVLAALVAVPVVLG</sequence>
<feature type="transmembrane region" description="Helical" evidence="7">
    <location>
        <begin position="74"/>
        <end position="92"/>
    </location>
</feature>
<keyword evidence="4 7" id="KW-0812">Transmembrane</keyword>
<evidence type="ECO:0000256" key="4">
    <source>
        <dbReference type="ARBA" id="ARBA00022692"/>
    </source>
</evidence>
<evidence type="ECO:0000256" key="3">
    <source>
        <dbReference type="ARBA" id="ARBA00022475"/>
    </source>
</evidence>
<evidence type="ECO:0000313" key="10">
    <source>
        <dbReference type="Proteomes" id="UP000294947"/>
    </source>
</evidence>
<evidence type="ECO:0000256" key="5">
    <source>
        <dbReference type="ARBA" id="ARBA00022989"/>
    </source>
</evidence>
<feature type="transmembrane region" description="Helical" evidence="7">
    <location>
        <begin position="157"/>
        <end position="180"/>
    </location>
</feature>
<dbReference type="InterPro" id="IPR007182">
    <property type="entry name" value="MnhB"/>
</dbReference>
<protein>
    <recommendedName>
        <fullName evidence="8">Na+/H+ antiporter MnhB subunit-related protein domain-containing protein</fullName>
    </recommendedName>
</protein>
<dbReference type="GO" id="GO:0005886">
    <property type="term" value="C:plasma membrane"/>
    <property type="evidence" value="ECO:0007669"/>
    <property type="project" value="UniProtKB-SubCell"/>
</dbReference>
<keyword evidence="5 7" id="KW-1133">Transmembrane helix</keyword>
<keyword evidence="6 7" id="KW-0472">Membrane</keyword>
<dbReference type="PANTHER" id="PTHR33932">
    <property type="entry name" value="NA(+)/H(+) ANTIPORTER SUBUNIT B"/>
    <property type="match status" value="1"/>
</dbReference>